<keyword evidence="2" id="KW-1185">Reference proteome</keyword>
<dbReference type="AlphaFoldDB" id="A0A182KIF3"/>
<sequence length="89" mass="9485">MLSAASSASWIEYTAADGATFSPISPTRSANSFLSSVSIMDRIGVPMIFTPYRANSPARSISTPQFRAVWPPNVSSTPLGRSALMTRST</sequence>
<protein>
    <submittedName>
        <fullName evidence="1">Uncharacterized protein</fullName>
    </submittedName>
</protein>
<reference evidence="2" key="1">
    <citation type="submission" date="2013-03" db="EMBL/GenBank/DDBJ databases">
        <title>The Genome Sequence of Anopheles christyi ACHKN1017.</title>
        <authorList>
            <consortium name="The Broad Institute Genomics Platform"/>
            <person name="Neafsey D.E."/>
            <person name="Besansky N."/>
            <person name="Walker B."/>
            <person name="Young S.K."/>
            <person name="Zeng Q."/>
            <person name="Gargeya S."/>
            <person name="Fitzgerald M."/>
            <person name="Haas B."/>
            <person name="Abouelleil A."/>
            <person name="Allen A.W."/>
            <person name="Alvarado L."/>
            <person name="Arachchi H.M."/>
            <person name="Berlin A.M."/>
            <person name="Chapman S.B."/>
            <person name="Gainer-Dewar J."/>
            <person name="Goldberg J."/>
            <person name="Griggs A."/>
            <person name="Gujja S."/>
            <person name="Hansen M."/>
            <person name="Howarth C."/>
            <person name="Imamovic A."/>
            <person name="Ireland A."/>
            <person name="Larimer J."/>
            <person name="McCowan C."/>
            <person name="Murphy C."/>
            <person name="Pearson M."/>
            <person name="Poon T.W."/>
            <person name="Priest M."/>
            <person name="Roberts A."/>
            <person name="Saif S."/>
            <person name="Shea T."/>
            <person name="Sisk P."/>
            <person name="Sykes S."/>
            <person name="Wortman J."/>
            <person name="Nusbaum C."/>
            <person name="Birren B."/>
        </authorList>
    </citation>
    <scope>NUCLEOTIDE SEQUENCE [LARGE SCALE GENOMIC DNA]</scope>
    <source>
        <strain evidence="2">ACHKN1017</strain>
    </source>
</reference>
<name>A0A182KIF3_9DIPT</name>
<dbReference type="VEuPathDB" id="VectorBase:ACHR014234"/>
<dbReference type="EnsemblMetazoa" id="ACHR014234-RA">
    <property type="protein sequence ID" value="ACHR014234-PA"/>
    <property type="gene ID" value="ACHR014234"/>
</dbReference>
<proteinExistence type="predicted"/>
<reference evidence="1" key="2">
    <citation type="submission" date="2020-05" db="UniProtKB">
        <authorList>
            <consortium name="EnsemblMetazoa"/>
        </authorList>
    </citation>
    <scope>IDENTIFICATION</scope>
    <source>
        <strain evidence="1">ACHKN1017</strain>
    </source>
</reference>
<dbReference type="Proteomes" id="UP000075881">
    <property type="component" value="Unassembled WGS sequence"/>
</dbReference>
<evidence type="ECO:0000313" key="2">
    <source>
        <dbReference type="Proteomes" id="UP000075881"/>
    </source>
</evidence>
<evidence type="ECO:0000313" key="1">
    <source>
        <dbReference type="EnsemblMetazoa" id="ACHR014234-PA"/>
    </source>
</evidence>
<accession>A0A182KIF3</accession>
<organism evidence="1 2">
    <name type="scientific">Anopheles christyi</name>
    <dbReference type="NCBI Taxonomy" id="43041"/>
    <lineage>
        <taxon>Eukaryota</taxon>
        <taxon>Metazoa</taxon>
        <taxon>Ecdysozoa</taxon>
        <taxon>Arthropoda</taxon>
        <taxon>Hexapoda</taxon>
        <taxon>Insecta</taxon>
        <taxon>Pterygota</taxon>
        <taxon>Neoptera</taxon>
        <taxon>Endopterygota</taxon>
        <taxon>Diptera</taxon>
        <taxon>Nematocera</taxon>
        <taxon>Culicoidea</taxon>
        <taxon>Culicidae</taxon>
        <taxon>Anophelinae</taxon>
        <taxon>Anopheles</taxon>
    </lineage>
</organism>